<gene>
    <name evidence="2" type="ORF">LCGC14_2125460</name>
</gene>
<dbReference type="AlphaFoldDB" id="A0A0F9EQ66"/>
<dbReference type="Pfam" id="PF13565">
    <property type="entry name" value="HTH_32"/>
    <property type="match status" value="1"/>
</dbReference>
<feature type="region of interest" description="Disordered" evidence="1">
    <location>
        <begin position="164"/>
        <end position="187"/>
    </location>
</feature>
<evidence type="ECO:0000313" key="2">
    <source>
        <dbReference type="EMBL" id="KKL68391.1"/>
    </source>
</evidence>
<feature type="non-terminal residue" evidence="2">
    <location>
        <position position="628"/>
    </location>
</feature>
<dbReference type="EMBL" id="LAZR01026544">
    <property type="protein sequence ID" value="KKL68391.1"/>
    <property type="molecule type" value="Genomic_DNA"/>
</dbReference>
<reference evidence="2" key="1">
    <citation type="journal article" date="2015" name="Nature">
        <title>Complex archaea that bridge the gap between prokaryotes and eukaryotes.</title>
        <authorList>
            <person name="Spang A."/>
            <person name="Saw J.H."/>
            <person name="Jorgensen S.L."/>
            <person name="Zaremba-Niedzwiedzka K."/>
            <person name="Martijn J."/>
            <person name="Lind A.E."/>
            <person name="van Eijk R."/>
            <person name="Schleper C."/>
            <person name="Guy L."/>
            <person name="Ettema T.J."/>
        </authorList>
    </citation>
    <scope>NUCLEOTIDE SEQUENCE</scope>
</reference>
<dbReference type="InterPro" id="IPR009057">
    <property type="entry name" value="Homeodomain-like_sf"/>
</dbReference>
<comment type="caution">
    <text evidence="2">The sequence shown here is derived from an EMBL/GenBank/DDBJ whole genome shotgun (WGS) entry which is preliminary data.</text>
</comment>
<organism evidence="2">
    <name type="scientific">marine sediment metagenome</name>
    <dbReference type="NCBI Taxonomy" id="412755"/>
    <lineage>
        <taxon>unclassified sequences</taxon>
        <taxon>metagenomes</taxon>
        <taxon>ecological metagenomes</taxon>
    </lineage>
</organism>
<name>A0A0F9EQ66_9ZZZZ</name>
<sequence>MVNVDREKQIVKVVARIERSSLSPEIYIKRYRIPFSIAQFYRYRSRLSEKGKEGLKDRRQDGNNRKLDKDELAFLRGFVKGRTIVSPSEVQRAVASEFGTTVHRSTISRVLKKMEVATGRRVLEVSNKERVSCAGFELIAALAVHLGWPEHTARFVMDVINCRGSEPQPDDPPDRNGRNSKGQFTKRYNQRTSVRKMRFASIELKRSAKDLRRMDIFHTSIKNLQRKALAVLALPLVTLNGEVRHVNAVVGNALDGFCGFNYKQGTLDRFLRELKYVGASESLLVGQVQFWYETWGRSEIDLEMPFLCFYIDGNTKPIWSTKRVRKNKVTMWGRVMGCLEQVFVHDCFGRPIYFETYSGHGPMGVYTLSMMEKVERYMEGVSNHSQVSRVLVMDSAGNSVETLRAFASQSRYYYITPLDDNQWSARKVRQEGNPERYRWGDATLYECDIELKDSKEKDYLLQVRAIRIEWDYGKRTVLLTSLPVSTVGPSLVVKAYFDRWPQQELTFRSMKGFVSLHRVAGYGKVLVEDTIVRDKQAKLKEKIQSLRDKLKSPLAEIAQKTATLTAFIEEERTLRVNSRIKEGERILGKKDTEALKACTREIGRVQRSMKDIEKSYEKEFRSLHRYEA</sequence>
<accession>A0A0F9EQ66</accession>
<dbReference type="SUPFAM" id="SSF46689">
    <property type="entry name" value="Homeodomain-like"/>
    <property type="match status" value="1"/>
</dbReference>
<proteinExistence type="predicted"/>
<evidence type="ECO:0000256" key="1">
    <source>
        <dbReference type="SAM" id="MobiDB-lite"/>
    </source>
</evidence>
<protein>
    <submittedName>
        <fullName evidence="2">Uncharacterized protein</fullName>
    </submittedName>
</protein>